<proteinExistence type="inferred from homology"/>
<organism evidence="2 3">
    <name type="scientific">Pyricularia oryzae</name>
    <name type="common">Rice blast fungus</name>
    <name type="synonym">Magnaporthe oryzae</name>
    <dbReference type="NCBI Taxonomy" id="318829"/>
    <lineage>
        <taxon>Eukaryota</taxon>
        <taxon>Fungi</taxon>
        <taxon>Dikarya</taxon>
        <taxon>Ascomycota</taxon>
        <taxon>Pezizomycotina</taxon>
        <taxon>Sordariomycetes</taxon>
        <taxon>Sordariomycetidae</taxon>
        <taxon>Magnaporthales</taxon>
        <taxon>Pyriculariaceae</taxon>
        <taxon>Pyricularia</taxon>
    </lineage>
</organism>
<dbReference type="CDD" id="cd02440">
    <property type="entry name" value="AdoMet_MTases"/>
    <property type="match status" value="1"/>
</dbReference>
<evidence type="ECO:0000313" key="2">
    <source>
        <dbReference type="EMBL" id="QBZ62574.1"/>
    </source>
</evidence>
<evidence type="ECO:0000313" key="3">
    <source>
        <dbReference type="Proteomes" id="UP000294847"/>
    </source>
</evidence>
<reference evidence="2 3" key="1">
    <citation type="journal article" date="2019" name="Mol. Biol. Evol.">
        <title>Blast fungal genomes show frequent chromosomal changes, gene gains and losses, and effector gene turnover.</title>
        <authorList>
            <person name="Gomez Luciano L.B."/>
            <person name="Jason Tsai I."/>
            <person name="Chuma I."/>
            <person name="Tosa Y."/>
            <person name="Chen Y.H."/>
            <person name="Li J.Y."/>
            <person name="Li M.Y."/>
            <person name="Jade Lu M.Y."/>
            <person name="Nakayashiki H."/>
            <person name="Li W.H."/>
        </authorList>
    </citation>
    <scope>NUCLEOTIDE SEQUENCE [LARGE SCALE GENOMIC DNA]</scope>
    <source>
        <strain evidence="2">MZ5-1-6</strain>
    </source>
</reference>
<sequence>MNSSASFVFLSLGRLPREKGYIACSHLLKSNPPPDKQTSSELPIFEWTEICTAWLSPDGQLAGGMEEEEVLPGAATHDSMASSSILSATSPLEAAHSSDIDVVQAWENLLSAPEEHHFENGRRYHMFRQGRYPIPNDEDEQVREDMKHAMLLELTGGKLFYAPIGDSPEKIMDIGTGTGIWAIDVADVYPGAEVLGTDLSAIQPDLVPPNVRFVVDDVEDPEWLNGSNWDLIHLRMVSGSLIDIQGVFNRCYEHIRPGGWIELQDMHAFPQCDDNTMKPDDFLLAFYKLVHQSFNARGMDHRNRPKEMKSYLQQAGFTNIKCIVKKTPVGPWAKGDQLQRIGECMKYAIYDLLPSLVKPLEAIEISRIEAEVWFVKVRKTLEDNSIHRYFNYYFWYAQKPGPDERTPTHP</sequence>
<dbReference type="AlphaFoldDB" id="A0A4P7NKF3"/>
<dbReference type="SUPFAM" id="SSF53335">
    <property type="entry name" value="S-adenosyl-L-methionine-dependent methyltransferases"/>
    <property type="match status" value="1"/>
</dbReference>
<gene>
    <name evidence="2" type="ORF">PoMZ_11457</name>
</gene>
<dbReference type="Gene3D" id="3.40.50.150">
    <property type="entry name" value="Vaccinia Virus protein VP39"/>
    <property type="match status" value="1"/>
</dbReference>
<dbReference type="InterPro" id="IPR029063">
    <property type="entry name" value="SAM-dependent_MTases_sf"/>
</dbReference>
<evidence type="ECO:0008006" key="4">
    <source>
        <dbReference type="Google" id="ProtNLM"/>
    </source>
</evidence>
<dbReference type="EMBL" id="CP034208">
    <property type="protein sequence ID" value="QBZ62574.1"/>
    <property type="molecule type" value="Genomic_DNA"/>
</dbReference>
<name>A0A4P7NKF3_PYROR</name>
<dbReference type="PANTHER" id="PTHR43591">
    <property type="entry name" value="METHYLTRANSFERASE"/>
    <property type="match status" value="1"/>
</dbReference>
<accession>A0A4P7NKF3</accession>
<protein>
    <recommendedName>
        <fullName evidence="4">Methyltransferase</fullName>
    </recommendedName>
</protein>
<evidence type="ECO:0000256" key="1">
    <source>
        <dbReference type="ARBA" id="ARBA00038158"/>
    </source>
</evidence>
<comment type="similarity">
    <text evidence="1">Belongs to the methyltransferase superfamily. LaeA methyltransferase family.</text>
</comment>
<dbReference type="PANTHER" id="PTHR43591:SF24">
    <property type="entry name" value="2-METHOXY-6-POLYPRENYL-1,4-BENZOQUINOL METHYLASE, MITOCHONDRIAL"/>
    <property type="match status" value="1"/>
</dbReference>
<dbReference type="Pfam" id="PF13489">
    <property type="entry name" value="Methyltransf_23"/>
    <property type="match status" value="1"/>
</dbReference>
<dbReference type="Proteomes" id="UP000294847">
    <property type="component" value="Chromosome 5"/>
</dbReference>
<dbReference type="GO" id="GO:0008168">
    <property type="term" value="F:methyltransferase activity"/>
    <property type="evidence" value="ECO:0007669"/>
    <property type="project" value="TreeGrafter"/>
</dbReference>